<evidence type="ECO:0000313" key="3">
    <source>
        <dbReference type="Proteomes" id="UP000616885"/>
    </source>
</evidence>
<dbReference type="EMBL" id="JADCTT010000008">
    <property type="protein sequence ID" value="KAF9748684.1"/>
    <property type="molecule type" value="Genomic_DNA"/>
</dbReference>
<dbReference type="InterPro" id="IPR029058">
    <property type="entry name" value="AB_hydrolase_fold"/>
</dbReference>
<dbReference type="SUPFAM" id="SSF53474">
    <property type="entry name" value="alpha/beta-Hydrolases"/>
    <property type="match status" value="1"/>
</dbReference>
<feature type="domain" description="Alpha/beta hydrolase fold-3" evidence="1">
    <location>
        <begin position="68"/>
        <end position="245"/>
    </location>
</feature>
<protein>
    <recommendedName>
        <fullName evidence="1">Alpha/beta hydrolase fold-3 domain-containing protein</fullName>
    </recommendedName>
</protein>
<evidence type="ECO:0000259" key="1">
    <source>
        <dbReference type="Pfam" id="PF07859"/>
    </source>
</evidence>
<organism evidence="2 3">
    <name type="scientific">Bionectria ochroleuca</name>
    <name type="common">Gliocladium roseum</name>
    <dbReference type="NCBI Taxonomy" id="29856"/>
    <lineage>
        <taxon>Eukaryota</taxon>
        <taxon>Fungi</taxon>
        <taxon>Dikarya</taxon>
        <taxon>Ascomycota</taxon>
        <taxon>Pezizomycotina</taxon>
        <taxon>Sordariomycetes</taxon>
        <taxon>Hypocreomycetidae</taxon>
        <taxon>Hypocreales</taxon>
        <taxon>Bionectriaceae</taxon>
        <taxon>Clonostachys</taxon>
    </lineage>
</organism>
<proteinExistence type="predicted"/>
<dbReference type="Gene3D" id="3.40.50.1820">
    <property type="entry name" value="alpha/beta hydrolase"/>
    <property type="match status" value="1"/>
</dbReference>
<comment type="caution">
    <text evidence="2">The sequence shown here is derived from an EMBL/GenBank/DDBJ whole genome shotgun (WGS) entry which is preliminary data.</text>
</comment>
<accession>A0A8H7N4B9</accession>
<name>A0A8H7N4B9_BIOOC</name>
<dbReference type="InterPro" id="IPR023606">
    <property type="entry name" value="CoA-Trfase_III_dom_1_sf"/>
</dbReference>
<dbReference type="GO" id="GO:0016787">
    <property type="term" value="F:hydrolase activity"/>
    <property type="evidence" value="ECO:0007669"/>
    <property type="project" value="InterPro"/>
</dbReference>
<dbReference type="AlphaFoldDB" id="A0A8H7N4B9"/>
<reference evidence="2" key="1">
    <citation type="submission" date="2020-10" db="EMBL/GenBank/DDBJ databases">
        <title>High-Quality Genome Resource of Clonostachys rosea strain S41 by Oxford Nanopore Long-Read Sequencing.</title>
        <authorList>
            <person name="Wang H."/>
        </authorList>
    </citation>
    <scope>NUCLEOTIDE SEQUENCE</scope>
    <source>
        <strain evidence="2">S41</strain>
    </source>
</reference>
<dbReference type="InterPro" id="IPR050509">
    <property type="entry name" value="CoA-transferase_III"/>
</dbReference>
<dbReference type="PANTHER" id="PTHR48228:SF5">
    <property type="entry name" value="ALPHA-METHYLACYL-COA RACEMASE"/>
    <property type="match status" value="1"/>
</dbReference>
<dbReference type="Pfam" id="PF07859">
    <property type="entry name" value="Abhydrolase_3"/>
    <property type="match status" value="1"/>
</dbReference>
<gene>
    <name evidence="2" type="ORF">IM811_016479</name>
</gene>
<dbReference type="PANTHER" id="PTHR48228">
    <property type="entry name" value="SUCCINYL-COA--D-CITRAMALATE COA-TRANSFERASE"/>
    <property type="match status" value="1"/>
</dbReference>
<dbReference type="Gene3D" id="3.40.50.10540">
    <property type="entry name" value="Crotonobetainyl-coa:carnitine coa-transferase, domain 1"/>
    <property type="match status" value="1"/>
</dbReference>
<evidence type="ECO:0000313" key="2">
    <source>
        <dbReference type="EMBL" id="KAF9748684.1"/>
    </source>
</evidence>
<dbReference type="SUPFAM" id="SSF89796">
    <property type="entry name" value="CoA-transferase family III (CaiB/BaiF)"/>
    <property type="match status" value="1"/>
</dbReference>
<dbReference type="InterPro" id="IPR013094">
    <property type="entry name" value="AB_hydrolase_3"/>
</dbReference>
<dbReference type="Proteomes" id="UP000616885">
    <property type="component" value="Unassembled WGS sequence"/>
</dbReference>
<sequence length="447" mass="47759">MALQFDPEYAAAVEPLLPPLKEKEIILKLADCPDVKQQVHHVKASDGYIISVLALYKKDAPSGLGPAVLHFHGGGMILGSAELHAMPLAQLVSKTSVPIFSVNYRLAPEYKDTIPVEDAYTALLWLAQQDSVDSSRIAVYGESAGGALAAGVALMARDLGLQPPLAKQILIYPMLDDQNQISNDKMEPFAFWKTEDNVTAWTALLGDKAGDHDARVSPYSAPARAISLAGLPSTYLDVGGLDIFRGPFCGQLLSSNGASVLHIDRLADSANQDILVPRKWSISLDLKIPGCIHLLEILIQEADVLIGPYRPGVLERLGLSPAALLVPHPRLIILRITGSHRDDPYKDMASYDINDLVVSSVLRMLGARGEPPSPPANILDDYAGGSLAAFASVVLALIHPSSSGKGQLVEANMVGGASNIGTVPRLRTKEPVWMSKRGTNVLDGGCP</sequence>